<feature type="transmembrane region" description="Helical" evidence="1">
    <location>
        <begin position="131"/>
        <end position="155"/>
    </location>
</feature>
<dbReference type="InterPro" id="IPR025250">
    <property type="entry name" value="DUF4199"/>
</dbReference>
<protein>
    <submittedName>
        <fullName evidence="2">DUF4199 domain-containing protein</fullName>
    </submittedName>
</protein>
<keyword evidence="1" id="KW-0812">Transmembrane</keyword>
<keyword evidence="1" id="KW-0472">Membrane</keyword>
<dbReference type="Pfam" id="PF13858">
    <property type="entry name" value="DUF4199"/>
    <property type="match status" value="1"/>
</dbReference>
<dbReference type="AlphaFoldDB" id="A0A3N4PYN7"/>
<dbReference type="EMBL" id="RPDH01000002">
    <property type="protein sequence ID" value="RPE09187.1"/>
    <property type="molecule type" value="Genomic_DNA"/>
</dbReference>
<accession>A0A3N4PYN7</accession>
<evidence type="ECO:0000313" key="2">
    <source>
        <dbReference type="EMBL" id="RPE09187.1"/>
    </source>
</evidence>
<organism evidence="2 3">
    <name type="scientific">Chitinophaga lutea</name>
    <dbReference type="NCBI Taxonomy" id="2488634"/>
    <lineage>
        <taxon>Bacteria</taxon>
        <taxon>Pseudomonadati</taxon>
        <taxon>Bacteroidota</taxon>
        <taxon>Chitinophagia</taxon>
        <taxon>Chitinophagales</taxon>
        <taxon>Chitinophagaceae</taxon>
        <taxon>Chitinophaga</taxon>
    </lineage>
</organism>
<evidence type="ECO:0000313" key="3">
    <source>
        <dbReference type="Proteomes" id="UP000278351"/>
    </source>
</evidence>
<dbReference type="RefSeq" id="WP_123848183.1">
    <property type="nucleotide sequence ID" value="NZ_RPDH01000002.1"/>
</dbReference>
<keyword evidence="1" id="KW-1133">Transmembrane helix</keyword>
<dbReference type="OrthoDB" id="5766000at2"/>
<sequence length="165" mass="18038">MNKYRIELKWALIFAIMTLLWAVIEKAAGFHDERIADRPVFGAFILVPATVIYYFALNEKKNKYYGGGITYRQGILSGILLSLFIGVISILTSIINLKIISPDFLSNTIHHAVSSGSLTAEQASRQFNTPAFITTGAIAAVVTGAVISAVVSLFITRNRQKGLTT</sequence>
<proteinExistence type="predicted"/>
<name>A0A3N4PYN7_9BACT</name>
<gene>
    <name evidence="2" type="ORF">EGT74_19465</name>
</gene>
<evidence type="ECO:0000256" key="1">
    <source>
        <dbReference type="SAM" id="Phobius"/>
    </source>
</evidence>
<dbReference type="Proteomes" id="UP000278351">
    <property type="component" value="Unassembled WGS sequence"/>
</dbReference>
<keyword evidence="3" id="KW-1185">Reference proteome</keyword>
<feature type="transmembrane region" description="Helical" evidence="1">
    <location>
        <begin position="78"/>
        <end position="97"/>
    </location>
</feature>
<comment type="caution">
    <text evidence="2">The sequence shown here is derived from an EMBL/GenBank/DDBJ whole genome shotgun (WGS) entry which is preliminary data.</text>
</comment>
<reference evidence="2 3" key="1">
    <citation type="submission" date="2018-11" db="EMBL/GenBank/DDBJ databases">
        <title>Chitinophaga lutea sp.nov., isolate from arsenic contaminated soil.</title>
        <authorList>
            <person name="Zong Y."/>
        </authorList>
    </citation>
    <scope>NUCLEOTIDE SEQUENCE [LARGE SCALE GENOMIC DNA]</scope>
    <source>
        <strain evidence="2 3">ZY74</strain>
    </source>
</reference>
<feature type="transmembrane region" description="Helical" evidence="1">
    <location>
        <begin position="39"/>
        <end position="57"/>
    </location>
</feature>